<comment type="caution">
    <text evidence="3">The sequence shown here is derived from an EMBL/GenBank/DDBJ whole genome shotgun (WGS) entry which is preliminary data.</text>
</comment>
<evidence type="ECO:0000313" key="3">
    <source>
        <dbReference type="EMBL" id="TWG35662.1"/>
    </source>
</evidence>
<dbReference type="GO" id="GO:0051536">
    <property type="term" value="F:iron-sulfur cluster binding"/>
    <property type="evidence" value="ECO:0007669"/>
    <property type="project" value="InterPro"/>
</dbReference>
<organism evidence="3 4">
    <name type="scientific">Acidovorax delafieldii</name>
    <name type="common">Pseudomonas delafieldii</name>
    <dbReference type="NCBI Taxonomy" id="47920"/>
    <lineage>
        <taxon>Bacteria</taxon>
        <taxon>Pseudomonadati</taxon>
        <taxon>Pseudomonadota</taxon>
        <taxon>Betaproteobacteria</taxon>
        <taxon>Burkholderiales</taxon>
        <taxon>Comamonadaceae</taxon>
        <taxon>Acidovorax</taxon>
    </lineage>
</organism>
<dbReference type="Proteomes" id="UP000321485">
    <property type="component" value="Unassembled WGS sequence"/>
</dbReference>
<dbReference type="InterPro" id="IPR001041">
    <property type="entry name" value="2Fe-2S_ferredoxin-type"/>
</dbReference>
<accession>A0A561XHV6</accession>
<keyword evidence="1" id="KW-0560">Oxidoreductase</keyword>
<feature type="domain" description="2Fe-2S ferredoxin-type" evidence="2">
    <location>
        <begin position="22"/>
        <end position="104"/>
    </location>
</feature>
<name>A0A561XHV6_ACIDE</name>
<dbReference type="EMBL" id="VJWE01000015">
    <property type="protein sequence ID" value="TWG35662.1"/>
    <property type="molecule type" value="Genomic_DNA"/>
</dbReference>
<dbReference type="CDD" id="cd00207">
    <property type="entry name" value="fer2"/>
    <property type="match status" value="1"/>
</dbReference>
<dbReference type="Pfam" id="PF13510">
    <property type="entry name" value="Fer2_4"/>
    <property type="match status" value="1"/>
</dbReference>
<dbReference type="PROSITE" id="PS51085">
    <property type="entry name" value="2FE2S_FER_2"/>
    <property type="match status" value="1"/>
</dbReference>
<sequence>MHTETQETKISLFMSEAGSQGKKVRIYFDGQPLDVPDDVSVASALLMSGVRTFRSTPVSGSARAPYCMMGVCFECLVEIDGRPSRQSCLTQVRDGMLIQRQEGASGLNMQSAEN</sequence>
<evidence type="ECO:0000313" key="4">
    <source>
        <dbReference type="Proteomes" id="UP000321485"/>
    </source>
</evidence>
<gene>
    <name evidence="3" type="ORF">ATF69_3223</name>
</gene>
<dbReference type="InterPro" id="IPR042204">
    <property type="entry name" value="2Fe-2S-bd_N"/>
</dbReference>
<proteinExistence type="predicted"/>
<dbReference type="AlphaFoldDB" id="A0A561XHV6"/>
<dbReference type="InterPro" id="IPR036010">
    <property type="entry name" value="2Fe-2S_ferredoxin-like_sf"/>
</dbReference>
<dbReference type="GeneID" id="51112275"/>
<protein>
    <submittedName>
        <fullName evidence="3">2Fe-2S iron-sulfur cluster protein</fullName>
    </submittedName>
</protein>
<evidence type="ECO:0000256" key="1">
    <source>
        <dbReference type="ARBA" id="ARBA00023002"/>
    </source>
</evidence>
<dbReference type="RefSeq" id="WP_146871591.1">
    <property type="nucleotide sequence ID" value="NZ_VJWE01000015.1"/>
</dbReference>
<dbReference type="Gene3D" id="3.10.20.440">
    <property type="entry name" value="2Fe-2S iron-sulphur cluster binding domain, sarcosine oxidase, alpha subunit, N-terminal domain"/>
    <property type="match status" value="1"/>
</dbReference>
<reference evidence="3 4" key="1">
    <citation type="journal article" date="2015" name="Stand. Genomic Sci.">
        <title>Genomic Encyclopedia of Bacterial and Archaeal Type Strains, Phase III: the genomes of soil and plant-associated and newly described type strains.</title>
        <authorList>
            <person name="Whitman W.B."/>
            <person name="Woyke T."/>
            <person name="Klenk H.P."/>
            <person name="Zhou Y."/>
            <person name="Lilburn T.G."/>
            <person name="Beck B.J."/>
            <person name="De Vos P."/>
            <person name="Vandamme P."/>
            <person name="Eisen J.A."/>
            <person name="Garrity G."/>
            <person name="Hugenholtz P."/>
            <person name="Kyrpides N.C."/>
        </authorList>
    </citation>
    <scope>NUCLEOTIDE SEQUENCE [LARGE SCALE GENOMIC DNA]</scope>
    <source>
        <strain evidence="3 4">DSM 64</strain>
    </source>
</reference>
<dbReference type="SUPFAM" id="SSF54292">
    <property type="entry name" value="2Fe-2S ferredoxin-like"/>
    <property type="match status" value="1"/>
</dbReference>
<dbReference type="GO" id="GO:0016491">
    <property type="term" value="F:oxidoreductase activity"/>
    <property type="evidence" value="ECO:0007669"/>
    <property type="project" value="UniProtKB-KW"/>
</dbReference>
<evidence type="ECO:0000259" key="2">
    <source>
        <dbReference type="PROSITE" id="PS51085"/>
    </source>
</evidence>